<evidence type="ECO:0000256" key="5">
    <source>
        <dbReference type="SAM" id="SignalP"/>
    </source>
</evidence>
<comment type="subcellular location">
    <subcellularLocation>
        <location evidence="1 4">Cell outer membrane</location>
    </subcellularLocation>
</comment>
<comment type="similarity">
    <text evidence="4">Belongs to the TonB-dependent receptor family.</text>
</comment>
<evidence type="ECO:0000259" key="6">
    <source>
        <dbReference type="Pfam" id="PF00593"/>
    </source>
</evidence>
<dbReference type="SUPFAM" id="SSF56935">
    <property type="entry name" value="Porins"/>
    <property type="match status" value="1"/>
</dbReference>
<keyword evidence="4" id="KW-0798">TonB box</keyword>
<evidence type="ECO:0000256" key="2">
    <source>
        <dbReference type="ARBA" id="ARBA00023136"/>
    </source>
</evidence>
<evidence type="ECO:0000256" key="1">
    <source>
        <dbReference type="ARBA" id="ARBA00004442"/>
    </source>
</evidence>
<dbReference type="PANTHER" id="PTHR40980">
    <property type="entry name" value="PLUG DOMAIN-CONTAINING PROTEIN"/>
    <property type="match status" value="1"/>
</dbReference>
<dbReference type="InterPro" id="IPR036942">
    <property type="entry name" value="Beta-barrel_TonB_sf"/>
</dbReference>
<dbReference type="InterPro" id="IPR037066">
    <property type="entry name" value="Plug_dom_sf"/>
</dbReference>
<keyword evidence="5" id="KW-0732">Signal</keyword>
<dbReference type="SUPFAM" id="SSF49464">
    <property type="entry name" value="Carboxypeptidase regulatory domain-like"/>
    <property type="match status" value="1"/>
</dbReference>
<keyword evidence="8" id="KW-0675">Receptor</keyword>
<accession>A0ABQ3I1H7</accession>
<dbReference type="Pfam" id="PF00593">
    <property type="entry name" value="TonB_dep_Rec_b-barrel"/>
    <property type="match status" value="1"/>
</dbReference>
<sequence>MNKFYLKLLLFLTAFSSTAFAQQGIIRGTVYDEGSGETLIGVTVLAKGTNYGAITDFDGKFEIKAPVGTYDIQFSFISFETIVISGVEVTADKPVIFNNIRMKEAISELGEVVVTAEAVRNSEAIVAITKKKAINLLDGMSAASFSKIGDSDASEAVKRITGVSVEGGKYVYVRGLGDRYTKTTLNNVDIPGLDPDRNSLQMDIFPTNLIDNMMVYKTAIAELSADFTGGVVNIETKDLPDEKILDVSLSVSYNPNMHFNRDFIMGNTGSTDFLGFDDGTRALPDQARQERIPSPINRNSGQEIYNFLKQFDPTLGATQQTSFMDYSLSFTSANQYDIWGSHKLGYIFSASYKSNTVFYDDVIYGEYQRYVDPNNTNLRYATIQNGVKAERNVLGGILAGLAYKTDMSKFKFTALHLQNGINTAGQFYIDNDGEAIGQSGYKAYSNNLEYNQRGLTNFLLNGEHHLGDGKWDIDWRVSPTFSNIQDPDVRKTAFTYSNTDTTFSAGAGGNPSRIWRELEEVNWVAKFDITRNSQAFGRDAKYKFGSSYIYKERDYEILSYDLQFFGAQPDFGIDPNAVWQDQYLYPNGTIYLNSGNNTPNPNAYNSNSKNYGVYVSTELNPTAKLKAVLGLRGEKFIQRHTGRDVEYANLGSGNNLENEVVIDDFDLFPSVNLVYAVNDDQNVRLSYSKTIARPSFKELSFAQIIDPLTNRIFNGGLFQYSDWDGQLGVTRINNFDLRWEIFFPGTEILSVSAFYKTFDDPIELVRIPEQQTSTEYQPRNVGDGRVLGGEVEFKKDLSFLTPALSNFYIGTNVTVVNSEITMTDREYNARLQYEKNGENVKNTRNMAGQAPFIINTSIGYENFDNGLDAGLFYNVKGSTLYIVGGGLFPDVYTEPFNSLNFNLNKTFGKERNMSFNFSISNILNDQREEVYRGYQADDQPFTFFSPGRSFGLGLKYSF</sequence>
<evidence type="ECO:0000313" key="8">
    <source>
        <dbReference type="EMBL" id="GHE55596.1"/>
    </source>
</evidence>
<name>A0ABQ3I1H7_9BACT</name>
<dbReference type="InterPro" id="IPR000531">
    <property type="entry name" value="Beta-barrel_TonB"/>
</dbReference>
<evidence type="ECO:0000259" key="7">
    <source>
        <dbReference type="Pfam" id="PF07715"/>
    </source>
</evidence>
<dbReference type="Gene3D" id="2.170.130.10">
    <property type="entry name" value="TonB-dependent receptor, plug domain"/>
    <property type="match status" value="1"/>
</dbReference>
<dbReference type="Gene3D" id="2.60.40.1120">
    <property type="entry name" value="Carboxypeptidase-like, regulatory domain"/>
    <property type="match status" value="1"/>
</dbReference>
<feature type="chain" id="PRO_5046969750" evidence="5">
    <location>
        <begin position="22"/>
        <end position="958"/>
    </location>
</feature>
<dbReference type="RefSeq" id="WP_189628888.1">
    <property type="nucleotide sequence ID" value="NZ_BNAG01000001.1"/>
</dbReference>
<feature type="domain" description="TonB-dependent receptor-like beta-barrel" evidence="6">
    <location>
        <begin position="422"/>
        <end position="922"/>
    </location>
</feature>
<organism evidence="8 9">
    <name type="scientific">Roseivirga thermotolerans</name>
    <dbReference type="NCBI Taxonomy" id="1758176"/>
    <lineage>
        <taxon>Bacteria</taxon>
        <taxon>Pseudomonadati</taxon>
        <taxon>Bacteroidota</taxon>
        <taxon>Cytophagia</taxon>
        <taxon>Cytophagales</taxon>
        <taxon>Roseivirgaceae</taxon>
        <taxon>Roseivirga</taxon>
    </lineage>
</organism>
<evidence type="ECO:0000256" key="3">
    <source>
        <dbReference type="ARBA" id="ARBA00023237"/>
    </source>
</evidence>
<evidence type="ECO:0000256" key="4">
    <source>
        <dbReference type="RuleBase" id="RU003357"/>
    </source>
</evidence>
<dbReference type="Pfam" id="PF13715">
    <property type="entry name" value="CarbopepD_reg_2"/>
    <property type="match status" value="1"/>
</dbReference>
<dbReference type="EMBL" id="BNAG01000001">
    <property type="protein sequence ID" value="GHE55596.1"/>
    <property type="molecule type" value="Genomic_DNA"/>
</dbReference>
<protein>
    <submittedName>
        <fullName evidence="8">TonB-dependent receptor</fullName>
    </submittedName>
</protein>
<feature type="domain" description="TonB-dependent receptor plug" evidence="7">
    <location>
        <begin position="140"/>
        <end position="231"/>
    </location>
</feature>
<dbReference type="InterPro" id="IPR008969">
    <property type="entry name" value="CarboxyPept-like_regulatory"/>
</dbReference>
<keyword evidence="2 4" id="KW-0472">Membrane</keyword>
<keyword evidence="3" id="KW-0998">Cell outer membrane</keyword>
<evidence type="ECO:0000313" key="9">
    <source>
        <dbReference type="Proteomes" id="UP000658258"/>
    </source>
</evidence>
<gene>
    <name evidence="8" type="ORF">GCM10011340_07970</name>
</gene>
<dbReference type="Pfam" id="PF07715">
    <property type="entry name" value="Plug"/>
    <property type="match status" value="1"/>
</dbReference>
<comment type="caution">
    <text evidence="8">The sequence shown here is derived from an EMBL/GenBank/DDBJ whole genome shotgun (WGS) entry which is preliminary data.</text>
</comment>
<keyword evidence="9" id="KW-1185">Reference proteome</keyword>
<reference evidence="9" key="1">
    <citation type="journal article" date="2019" name="Int. J. Syst. Evol. Microbiol.">
        <title>The Global Catalogue of Microorganisms (GCM) 10K type strain sequencing project: providing services to taxonomists for standard genome sequencing and annotation.</title>
        <authorList>
            <consortium name="The Broad Institute Genomics Platform"/>
            <consortium name="The Broad Institute Genome Sequencing Center for Infectious Disease"/>
            <person name="Wu L."/>
            <person name="Ma J."/>
        </authorList>
    </citation>
    <scope>NUCLEOTIDE SEQUENCE [LARGE SCALE GENOMIC DNA]</scope>
    <source>
        <strain evidence="9">CGMCC 1.15111</strain>
    </source>
</reference>
<proteinExistence type="inferred from homology"/>
<dbReference type="Gene3D" id="2.40.170.20">
    <property type="entry name" value="TonB-dependent receptor, beta-barrel domain"/>
    <property type="match status" value="1"/>
</dbReference>
<dbReference type="Proteomes" id="UP000658258">
    <property type="component" value="Unassembled WGS sequence"/>
</dbReference>
<dbReference type="InterPro" id="IPR012910">
    <property type="entry name" value="Plug_dom"/>
</dbReference>
<feature type="signal peptide" evidence="5">
    <location>
        <begin position="1"/>
        <end position="21"/>
    </location>
</feature>
<dbReference type="PANTHER" id="PTHR40980:SF5">
    <property type="entry name" value="TONB-DEPENDENT RECEPTOR"/>
    <property type="match status" value="1"/>
</dbReference>